<evidence type="ECO:0000256" key="1">
    <source>
        <dbReference type="ARBA" id="ARBA00022448"/>
    </source>
</evidence>
<sequence length="107" mass="11989">MSEYNTATKKQPIPPGTSFFIFSQNNRFRVFCHWLCNHSYFGNVILACIMISSAMLAAEDPLSATSYRNQFRRDIGGEDTQGVARSQTVARHQPCQGIKGRAISLND</sequence>
<keyword evidence="1" id="KW-0813">Transport</keyword>
<evidence type="ECO:0000256" key="4">
    <source>
        <dbReference type="ARBA" id="ARBA00023303"/>
    </source>
</evidence>
<dbReference type="EMBL" id="JACSDZ010000010">
    <property type="protein sequence ID" value="KAF7393972.1"/>
    <property type="molecule type" value="Genomic_DNA"/>
</dbReference>
<evidence type="ECO:0000256" key="5">
    <source>
        <dbReference type="SAM" id="Phobius"/>
    </source>
</evidence>
<dbReference type="GO" id="GO:0098703">
    <property type="term" value="P:calcium ion import across plasma membrane"/>
    <property type="evidence" value="ECO:0007669"/>
    <property type="project" value="TreeGrafter"/>
</dbReference>
<comment type="caution">
    <text evidence="6">The sequence shown here is derived from an EMBL/GenBank/DDBJ whole genome shotgun (WGS) entry which is preliminary data.</text>
</comment>
<dbReference type="PANTHER" id="PTHR45628:SF1">
    <property type="entry name" value="VOLTAGE-DEPENDENT CALCIUM CHANNEL TYPE D SUBUNIT ALPHA-1"/>
    <property type="match status" value="1"/>
</dbReference>
<evidence type="ECO:0000256" key="2">
    <source>
        <dbReference type="ARBA" id="ARBA00022882"/>
    </source>
</evidence>
<keyword evidence="5" id="KW-0812">Transmembrane</keyword>
<keyword evidence="2" id="KW-0851">Voltage-gated channel</keyword>
<dbReference type="AlphaFoldDB" id="A0A834JUR9"/>
<dbReference type="PANTHER" id="PTHR45628">
    <property type="entry name" value="VOLTAGE-DEPENDENT CALCIUM CHANNEL TYPE A SUBUNIT ALPHA-1"/>
    <property type="match status" value="1"/>
</dbReference>
<protein>
    <submittedName>
        <fullName evidence="6">Uncharacterized protein</fullName>
    </submittedName>
</protein>
<evidence type="ECO:0000313" key="6">
    <source>
        <dbReference type="EMBL" id="KAF7393972.1"/>
    </source>
</evidence>
<feature type="transmembrane region" description="Helical" evidence="5">
    <location>
        <begin position="40"/>
        <end position="58"/>
    </location>
</feature>
<dbReference type="InterPro" id="IPR050599">
    <property type="entry name" value="VDCC_alpha-1_subunit"/>
</dbReference>
<dbReference type="Proteomes" id="UP000617340">
    <property type="component" value="Unassembled WGS sequence"/>
</dbReference>
<name>A0A834JUR9_VESGE</name>
<organism evidence="6 7">
    <name type="scientific">Vespula germanica</name>
    <name type="common">German yellow jacket</name>
    <name type="synonym">Paravespula germanica</name>
    <dbReference type="NCBI Taxonomy" id="30212"/>
    <lineage>
        <taxon>Eukaryota</taxon>
        <taxon>Metazoa</taxon>
        <taxon>Ecdysozoa</taxon>
        <taxon>Arthropoda</taxon>
        <taxon>Hexapoda</taxon>
        <taxon>Insecta</taxon>
        <taxon>Pterygota</taxon>
        <taxon>Neoptera</taxon>
        <taxon>Endopterygota</taxon>
        <taxon>Hymenoptera</taxon>
        <taxon>Apocrita</taxon>
        <taxon>Aculeata</taxon>
        <taxon>Vespoidea</taxon>
        <taxon>Vespidae</taxon>
        <taxon>Vespinae</taxon>
        <taxon>Vespula</taxon>
    </lineage>
</organism>
<evidence type="ECO:0000313" key="7">
    <source>
        <dbReference type="Proteomes" id="UP000617340"/>
    </source>
</evidence>
<reference evidence="6" key="1">
    <citation type="journal article" date="2020" name="G3 (Bethesda)">
        <title>High-Quality Assemblies for Three Invasive Social Wasps from the &lt;i&gt;Vespula&lt;/i&gt; Genus.</title>
        <authorList>
            <person name="Harrop T.W.R."/>
            <person name="Guhlin J."/>
            <person name="McLaughlin G.M."/>
            <person name="Permina E."/>
            <person name="Stockwell P."/>
            <person name="Gilligan J."/>
            <person name="Le Lec M.F."/>
            <person name="Gruber M.A.M."/>
            <person name="Quinn O."/>
            <person name="Lovegrove M."/>
            <person name="Duncan E.J."/>
            <person name="Remnant E.J."/>
            <person name="Van Eeckhoven J."/>
            <person name="Graham B."/>
            <person name="Knapp R.A."/>
            <person name="Langford K.W."/>
            <person name="Kronenberg Z."/>
            <person name="Press M.O."/>
            <person name="Eacker S.M."/>
            <person name="Wilson-Rankin E.E."/>
            <person name="Purcell J."/>
            <person name="Lester P.J."/>
            <person name="Dearden P.K."/>
        </authorList>
    </citation>
    <scope>NUCLEOTIDE SEQUENCE</scope>
    <source>
        <strain evidence="6">Linc-1</strain>
    </source>
</reference>
<keyword evidence="5" id="KW-0472">Membrane</keyword>
<evidence type="ECO:0000256" key="3">
    <source>
        <dbReference type="ARBA" id="ARBA00023065"/>
    </source>
</evidence>
<gene>
    <name evidence="6" type="ORF">HZH68_010791</name>
</gene>
<keyword evidence="3" id="KW-0406">Ion transport</keyword>
<accession>A0A834JUR9</accession>
<keyword evidence="7" id="KW-1185">Reference proteome</keyword>
<keyword evidence="4" id="KW-0407">Ion channel</keyword>
<proteinExistence type="predicted"/>
<dbReference type="GO" id="GO:0008331">
    <property type="term" value="F:high voltage-gated calcium channel activity"/>
    <property type="evidence" value="ECO:0007669"/>
    <property type="project" value="TreeGrafter"/>
</dbReference>
<dbReference type="GO" id="GO:0005891">
    <property type="term" value="C:voltage-gated calcium channel complex"/>
    <property type="evidence" value="ECO:0007669"/>
    <property type="project" value="TreeGrafter"/>
</dbReference>
<keyword evidence="5" id="KW-1133">Transmembrane helix</keyword>